<accession>A0A3S0BV86</accession>
<feature type="transmembrane region" description="Helical" evidence="2">
    <location>
        <begin position="76"/>
        <end position="96"/>
    </location>
</feature>
<protein>
    <recommendedName>
        <fullName evidence="5">Phage holin family protein</fullName>
    </recommendedName>
</protein>
<gene>
    <name evidence="3" type="ORF">EHW67_19660</name>
</gene>
<evidence type="ECO:0000256" key="1">
    <source>
        <dbReference type="SAM" id="Coils"/>
    </source>
</evidence>
<dbReference type="EMBL" id="RQPJ01000021">
    <property type="protein sequence ID" value="RTE52395.1"/>
    <property type="molecule type" value="Genomic_DNA"/>
</dbReference>
<evidence type="ECO:0000313" key="4">
    <source>
        <dbReference type="Proteomes" id="UP000267585"/>
    </source>
</evidence>
<proteinExistence type="predicted"/>
<evidence type="ECO:0000256" key="2">
    <source>
        <dbReference type="SAM" id="Phobius"/>
    </source>
</evidence>
<keyword evidence="2" id="KW-1133">Transmembrane helix</keyword>
<keyword evidence="2" id="KW-0812">Transmembrane</keyword>
<name>A0A3S0BV86_9FLAO</name>
<dbReference type="Proteomes" id="UP000267585">
    <property type="component" value="Unassembled WGS sequence"/>
</dbReference>
<organism evidence="3 4">
    <name type="scientific">Arenibacter aquaticus</name>
    <dbReference type="NCBI Taxonomy" id="2489054"/>
    <lineage>
        <taxon>Bacteria</taxon>
        <taxon>Pseudomonadati</taxon>
        <taxon>Bacteroidota</taxon>
        <taxon>Flavobacteriia</taxon>
        <taxon>Flavobacteriales</taxon>
        <taxon>Flavobacteriaceae</taxon>
        <taxon>Arenibacter</taxon>
    </lineage>
</organism>
<dbReference type="AlphaFoldDB" id="A0A3S0BV86"/>
<reference evidence="3 4" key="1">
    <citation type="submission" date="2018-11" db="EMBL/GenBank/DDBJ databases">
        <title>Arenibacter aquaticus sp.nov., a marine bacterium isolated from surface seawater in the South China Sea.</title>
        <authorList>
            <person name="Guo J."/>
            <person name="Sun J."/>
        </authorList>
    </citation>
    <scope>NUCLEOTIDE SEQUENCE [LARGE SCALE GENOMIC DNA]</scope>
    <source>
        <strain evidence="3 4">GUO666</strain>
    </source>
</reference>
<keyword evidence="2" id="KW-0472">Membrane</keyword>
<keyword evidence="1" id="KW-0175">Coiled coil</keyword>
<feature type="transmembrane region" description="Helical" evidence="2">
    <location>
        <begin position="39"/>
        <end position="64"/>
    </location>
</feature>
<dbReference type="RefSeq" id="WP_126164081.1">
    <property type="nucleotide sequence ID" value="NZ_RQPJ01000021.1"/>
</dbReference>
<keyword evidence="4" id="KW-1185">Reference proteome</keyword>
<evidence type="ECO:0008006" key="5">
    <source>
        <dbReference type="Google" id="ProtNLM"/>
    </source>
</evidence>
<evidence type="ECO:0000313" key="3">
    <source>
        <dbReference type="EMBL" id="RTE52395.1"/>
    </source>
</evidence>
<comment type="caution">
    <text evidence="3">The sequence shown here is derived from an EMBL/GenBank/DDBJ whole genome shotgun (WGS) entry which is preliminary data.</text>
</comment>
<dbReference type="OrthoDB" id="1144182at2"/>
<feature type="coiled-coil region" evidence="1">
    <location>
        <begin position="3"/>
        <end position="30"/>
    </location>
</feature>
<sequence length="114" mass="13216">MALDNIKQDLMEAETNIRSYLENSEEYTKLKIFKVLMKFVTIFAQIFLIGALILLALVLLSWAVSNALNQTLDSPYMGFFIVGTGYLLIAIVCYLLRDRINRPILRKFSKHYFD</sequence>